<gene>
    <name evidence="1" type="ORF">F964_03331</name>
</gene>
<dbReference type="EMBL" id="APPJ01000012">
    <property type="protein sequence ID" value="ENV16396.1"/>
    <property type="molecule type" value="Genomic_DNA"/>
</dbReference>
<comment type="caution">
    <text evidence="1">The sequence shown here is derived from an EMBL/GenBank/DDBJ whole genome shotgun (WGS) entry which is preliminary data.</text>
</comment>
<reference evidence="1 2" key="1">
    <citation type="submission" date="2013-02" db="EMBL/GenBank/DDBJ databases">
        <title>The Genome Sequence of Acinetobacter guillouiae NIPH 991.</title>
        <authorList>
            <consortium name="The Broad Institute Genome Sequencing Platform"/>
            <consortium name="The Broad Institute Genome Sequencing Center for Infectious Disease"/>
            <person name="Cerqueira G."/>
            <person name="Feldgarden M."/>
            <person name="Courvalin P."/>
            <person name="Perichon B."/>
            <person name="Grillot-Courvalin C."/>
            <person name="Clermont D."/>
            <person name="Rocha E."/>
            <person name="Yoon E.-J."/>
            <person name="Nemec A."/>
            <person name="Walker B."/>
            <person name="Young S.K."/>
            <person name="Zeng Q."/>
            <person name="Gargeya S."/>
            <person name="Fitzgerald M."/>
            <person name="Haas B."/>
            <person name="Abouelleil A."/>
            <person name="Alvarado L."/>
            <person name="Arachchi H.M."/>
            <person name="Berlin A.M."/>
            <person name="Chapman S.B."/>
            <person name="Dewar J."/>
            <person name="Goldberg J."/>
            <person name="Griggs A."/>
            <person name="Gujja S."/>
            <person name="Hansen M."/>
            <person name="Howarth C."/>
            <person name="Imamovic A."/>
            <person name="Larimer J."/>
            <person name="McCowan C."/>
            <person name="Murphy C."/>
            <person name="Neiman D."/>
            <person name="Pearson M."/>
            <person name="Priest M."/>
            <person name="Roberts A."/>
            <person name="Saif S."/>
            <person name="Shea T."/>
            <person name="Sisk P."/>
            <person name="Sykes S."/>
            <person name="Wortman J."/>
            <person name="Nusbaum C."/>
            <person name="Birren B."/>
        </authorList>
    </citation>
    <scope>NUCLEOTIDE SEQUENCE [LARGE SCALE GENOMIC DNA]</scope>
    <source>
        <strain evidence="1 2">NIPH 991</strain>
    </source>
</reference>
<proteinExistence type="predicted"/>
<dbReference type="Proteomes" id="UP000013148">
    <property type="component" value="Unassembled WGS sequence"/>
</dbReference>
<evidence type="ECO:0000313" key="1">
    <source>
        <dbReference type="EMBL" id="ENV16396.1"/>
    </source>
</evidence>
<name>N8WWQ0_ACIGI</name>
<accession>N8WWQ0</accession>
<dbReference type="HOGENOM" id="CLU_3401696_0_0_6"/>
<protein>
    <submittedName>
        <fullName evidence="1">Uncharacterized protein</fullName>
    </submittedName>
</protein>
<organism evidence="1 2">
    <name type="scientific">Acinetobacter guillouiae NIPH 991</name>
    <dbReference type="NCBI Taxonomy" id="1217656"/>
    <lineage>
        <taxon>Bacteria</taxon>
        <taxon>Pseudomonadati</taxon>
        <taxon>Pseudomonadota</taxon>
        <taxon>Gammaproteobacteria</taxon>
        <taxon>Moraxellales</taxon>
        <taxon>Moraxellaceae</taxon>
        <taxon>Acinetobacter</taxon>
    </lineage>
</organism>
<keyword evidence="2" id="KW-1185">Reference proteome</keyword>
<sequence>MILHVLKVLALMSDIESYDNKRLSVVQKHK</sequence>
<evidence type="ECO:0000313" key="2">
    <source>
        <dbReference type="Proteomes" id="UP000013148"/>
    </source>
</evidence>
<dbReference type="AlphaFoldDB" id="N8WWQ0"/>